<evidence type="ECO:0000313" key="1">
    <source>
        <dbReference type="EMBL" id="GBP59092.1"/>
    </source>
</evidence>
<protein>
    <submittedName>
        <fullName evidence="1">Uncharacterized protein</fullName>
    </submittedName>
</protein>
<reference evidence="1 2" key="1">
    <citation type="journal article" date="2019" name="Commun. Biol.">
        <title>The bagworm genome reveals a unique fibroin gene that provides high tensile strength.</title>
        <authorList>
            <person name="Kono N."/>
            <person name="Nakamura H."/>
            <person name="Ohtoshi R."/>
            <person name="Tomita M."/>
            <person name="Numata K."/>
            <person name="Arakawa K."/>
        </authorList>
    </citation>
    <scope>NUCLEOTIDE SEQUENCE [LARGE SCALE GENOMIC DNA]</scope>
</reference>
<keyword evidence="2" id="KW-1185">Reference proteome</keyword>
<accession>A0A4C1X882</accession>
<evidence type="ECO:0000313" key="2">
    <source>
        <dbReference type="Proteomes" id="UP000299102"/>
    </source>
</evidence>
<name>A0A4C1X882_EUMVA</name>
<comment type="caution">
    <text evidence="1">The sequence shown here is derived from an EMBL/GenBank/DDBJ whole genome shotgun (WGS) entry which is preliminary data.</text>
</comment>
<dbReference type="EMBL" id="BGZK01000752">
    <property type="protein sequence ID" value="GBP59092.1"/>
    <property type="molecule type" value="Genomic_DNA"/>
</dbReference>
<dbReference type="Proteomes" id="UP000299102">
    <property type="component" value="Unassembled WGS sequence"/>
</dbReference>
<gene>
    <name evidence="1" type="ORF">EVAR_48068_1</name>
</gene>
<organism evidence="1 2">
    <name type="scientific">Eumeta variegata</name>
    <name type="common">Bagworm moth</name>
    <name type="synonym">Eumeta japonica</name>
    <dbReference type="NCBI Taxonomy" id="151549"/>
    <lineage>
        <taxon>Eukaryota</taxon>
        <taxon>Metazoa</taxon>
        <taxon>Ecdysozoa</taxon>
        <taxon>Arthropoda</taxon>
        <taxon>Hexapoda</taxon>
        <taxon>Insecta</taxon>
        <taxon>Pterygota</taxon>
        <taxon>Neoptera</taxon>
        <taxon>Endopterygota</taxon>
        <taxon>Lepidoptera</taxon>
        <taxon>Glossata</taxon>
        <taxon>Ditrysia</taxon>
        <taxon>Tineoidea</taxon>
        <taxon>Psychidae</taxon>
        <taxon>Oiketicinae</taxon>
        <taxon>Eumeta</taxon>
    </lineage>
</organism>
<sequence>MGKGGYITRCASRAPSTPLGESARAECPRDSLCRDAHLVVSAAVDEVLKAPIYRGYGQQPTKMSLRRFMFECSGRRNKNPKRREEAVPTEEGEASVYVCIVQRATTTAFNIRTTFP</sequence>
<dbReference type="AlphaFoldDB" id="A0A4C1X882"/>
<proteinExistence type="predicted"/>